<keyword evidence="7" id="KW-0238">DNA-binding</keyword>
<dbReference type="SMART" id="SM00355">
    <property type="entry name" value="ZnF_C2H2"/>
    <property type="match status" value="1"/>
</dbReference>
<feature type="active site" description="For pre-crRNA processing" evidence="9">
    <location>
        <position position="844"/>
    </location>
</feature>
<feature type="active site" description="For pre-crRNA processing" evidence="9">
    <location>
        <position position="903"/>
    </location>
</feature>
<dbReference type="Pfam" id="PF18516">
    <property type="entry name" value="RuvC_1"/>
    <property type="match status" value="1"/>
</dbReference>
<keyword evidence="5" id="KW-0862">Zinc</keyword>
<feature type="active site" description="For DNase activity of RuvC domain" evidence="9">
    <location>
        <position position="1036"/>
    </location>
</feature>
<dbReference type="PANTHER" id="PTHR14003">
    <property type="entry name" value="TRANSCRIPTIONAL REPRESSOR PROTEIN YY"/>
    <property type="match status" value="1"/>
</dbReference>
<feature type="active site" description="For DNase activity of RuvC domain" evidence="9">
    <location>
        <position position="951"/>
    </location>
</feature>
<evidence type="ECO:0000256" key="6">
    <source>
        <dbReference type="ARBA" id="ARBA00023015"/>
    </source>
</evidence>
<reference evidence="14" key="1">
    <citation type="submission" date="2023-08" db="PDB data bank">
        <title>A novel CRISPR/Cas12a in complex with a crRNA.</title>
        <authorList>
            <person name="Feng Y."/>
            <person name="Zhang X."/>
            <person name="Shi J."/>
            <person name="Ma P."/>
            <person name="Tang J."/>
            <person name="Huang X."/>
        </authorList>
    </citation>
    <scope>STRUCTURE BY ELECTRON MICROSCOPY (2.90 ANGSTROMS)</scope>
</reference>
<dbReference type="EMDB" id="EMD-37219"/>
<sequence length="1365" mass="157079">MGPKKKRKVAAADYKDDDDKSRLEPGEKPYKCPECGKSFSQSGALTRHQRTHTRMRTMVTFENFTKQYQVSKTLRFELIPQGKTLENMKRDGIISVDRQRNDDYQKAKGILDKLYKYILDSTMETAVIDWEELAIAIEEFRKSKDKKTYEKVQSKVRTALLEHVKKQKVGTEDLFKGMFSSKIITGEVLAAFPEIRLSDEENLILEKFKDFTTYFTGFFENRKNVFTDEALSTSFTYRLVNDNFIKFFDNCTVMKNVVNISPDMAKSLETCVSDLGIFPGVSLEEVFSVSFYNRLLTQTGIDQFNQLLGGISGKEGEYKKQGLNEIINLAMQQSPEVKEVLKNKAHRFTPLFKQILSDRSTMSFIPDAFADDDEVLSAVDAYRKYLLEKNIGDRAFQLISDIEEYSPELMRIGGKYVSVLSQLLFNSWSEIRDGVKAYKESLITGKKTKKELENIDKGIKYGVTLQEIKEALPKKDIYEEVKKYAMSVVKDYHAGLAEPLPEKIETDDERASIKHIMDSMLGLYRFLEYFSHDSIEDTDPVFGECLDTILDDMNETVPLYNKVRNFSTRKVYSTEKFKLNFNNSSLANGWDKNKEQANGAVLLKKAGEYFLGIFNSKNKPKLVSDGGGGTGYEKMIYKQFPDFKKMLPKCTISRKETKAHFQKSDEDFTLLTDKFEKSLVITKKIYDLGTQTVNGKKKFQVDYPRLTGDMEGYRAALKEWIDFGKKFIQAYASTAIYDTSLFRNSSDYPDLPSFYKDVDNICYKLTFECIPDAVINDCIDDGSLYLFKLHNKDFSAGSIGKPNLHTLYWKAIFEEENLSDVVVKLNGQAELFYRPKSLTRPVVHEAGEVIINKTTSTGLPVPDDVYVELSKFVRNGKKGNLTDKAKNWLDKVTVRKTPHAIIKDRRFTVDKFFFHVPITLNYKADSSPYRFNDFVRQYVKDCSDVNIIGIDRGERNLIYAVVIDGKGNIIEQRSFNTVGTYNYQEKLEQKEKERQTARQDWATVTKIKDLKKGYLSAVVHELSKMIVKYKAIVVLENLNVGFKRMRGGIAERSVYQQFEKALIDKLNYLVFKDEEQSGYGGVLNAYQLTDKFESFSKMGQQTGFLFYVPAAYTSKIDPLTGFINPFSWKHVKNREDRRNFLNLFSKLYYDVNTHDFVLAYHHSNKDSKYTIKGNWEIADWDILIQENKEVFGKTGTPYCVGKRIVYMDDSTTGHNRMCAYYPHTELKKLLSEYGIEYTSGQDLLKIIQEFDDDKLVKGLFYIIKAALQMRNSNSETGEDYISSPIEGRPGICFDSRAEADTLPHNADANGAFHIAMKGLLLTERIRNDDKLAISNEEWLNYIQEMRGASLVPRGSHHHHHHHHHH</sequence>
<name>A0ABF7PPZ3_9FIRM</name>
<feature type="site" description="Binds crRNA alone and in crRNA-target DNA heteroduplex" evidence="11">
    <location>
        <position position="73"/>
    </location>
</feature>
<feature type="region of interest" description="Binds crRNA in crRNA-target DNA heteroduplex" evidence="10">
    <location>
        <begin position="353"/>
        <end position="356"/>
    </location>
</feature>
<keyword evidence="2" id="KW-0479">Metal-binding</keyword>
<feature type="region of interest" description="Binds crRNA alone and in crRNA-target DNA heteroduplex" evidence="10">
    <location>
        <begin position="218"/>
        <end position="222"/>
    </location>
</feature>
<organism evidence="14">
    <name type="scientific">Anaeroglobus</name>
    <dbReference type="NCBI Taxonomy" id="156454"/>
    <lineage>
        <taxon>Bacteria</taxon>
        <taxon>Bacillati</taxon>
        <taxon>Bacillota</taxon>
        <taxon>Negativicutes</taxon>
        <taxon>Veillonellales</taxon>
        <taxon>Veillonellaceae</taxon>
    </lineage>
</organism>
<evidence type="ECO:0000256" key="3">
    <source>
        <dbReference type="ARBA" id="ARBA00022737"/>
    </source>
</evidence>
<evidence type="ECO:0000313" key="14">
    <source>
        <dbReference type="PDB" id="8KGF"/>
    </source>
</evidence>
<dbReference type="InterPro" id="IPR054116">
    <property type="entry name" value="Cas12a_REC2"/>
</dbReference>
<dbReference type="Pfam" id="PF18501">
    <property type="entry name" value="REC1"/>
    <property type="match status" value="1"/>
</dbReference>
<evidence type="ECO:0000256" key="11">
    <source>
        <dbReference type="PIRSR" id="PIRSR627620-3"/>
    </source>
</evidence>
<feature type="site" description="Binds DNA in crRNA-target DNA heteroduplex" evidence="11">
    <location>
        <position position="570"/>
    </location>
</feature>
<dbReference type="PDB" id="8KGF">
    <property type="method" value="EM"/>
    <property type="resolution" value="2.90 A"/>
    <property type="chains" value="A=1-1365"/>
</dbReference>
<keyword evidence="4" id="KW-0863">Zinc-finger</keyword>
<keyword evidence="3" id="KW-0677">Repeat</keyword>
<evidence type="ECO:0000256" key="12">
    <source>
        <dbReference type="SAM" id="MobiDB-lite"/>
    </source>
</evidence>
<dbReference type="InterPro" id="IPR013087">
    <property type="entry name" value="Znf_C2H2_type"/>
</dbReference>
<evidence type="ECO:0000256" key="10">
    <source>
        <dbReference type="PIRSR" id="PIRSR627620-2"/>
    </source>
</evidence>
<feature type="active site" description="For DNase activity of RuvC domain" evidence="9">
    <location>
        <position position="1307"/>
    </location>
</feature>
<feature type="site" description="Binds DNA protospacer adjacent motif (PAM)" evidence="11">
    <location>
        <position position="594"/>
    </location>
</feature>
<dbReference type="Gene3D" id="3.30.160.60">
    <property type="entry name" value="Classic Zinc Finger"/>
    <property type="match status" value="1"/>
</dbReference>
<evidence type="ECO:0000256" key="5">
    <source>
        <dbReference type="ARBA" id="ARBA00022833"/>
    </source>
</evidence>
<dbReference type="FunFam" id="3.30.160.60:FF:000990">
    <property type="entry name" value="zinc finger protein 629 isoform X2"/>
    <property type="match status" value="1"/>
</dbReference>
<dbReference type="Pfam" id="PF22222">
    <property type="entry name" value="Cpf1_PI-like"/>
    <property type="match status" value="1"/>
</dbReference>
<dbReference type="InterPro" id="IPR027620">
    <property type="entry name" value="Cas12a"/>
</dbReference>
<keyword evidence="8" id="KW-0804">Transcription</keyword>
<dbReference type="SUPFAM" id="SSF57667">
    <property type="entry name" value="beta-beta-alpha zinc fingers"/>
    <property type="match status" value="1"/>
</dbReference>
<feature type="site" description="Binds Target strand DNA" evidence="11">
    <location>
        <position position="645"/>
    </location>
</feature>
<evidence type="ECO:0000259" key="13">
    <source>
        <dbReference type="PROSITE" id="PS50157"/>
    </source>
</evidence>
<dbReference type="PROSITE" id="PS00028">
    <property type="entry name" value="ZINC_FINGER_C2H2_1"/>
    <property type="match status" value="1"/>
</dbReference>
<keyword evidence="14" id="KW-0002">3D-structure</keyword>
<feature type="region of interest" description="Binds crRNA alone and in crRNA-target DNA heteroduplex" evidence="10">
    <location>
        <begin position="104"/>
        <end position="108"/>
    </location>
</feature>
<evidence type="ECO:0000256" key="8">
    <source>
        <dbReference type="ARBA" id="ARBA00023163"/>
    </source>
</evidence>
<comment type="similarity">
    <text evidence="1">Belongs to the krueppel C2H2-type zinc-finger protein family.</text>
</comment>
<feature type="active site" description="For pre-crRNA processing" evidence="9">
    <location>
        <position position="853"/>
    </location>
</feature>
<dbReference type="PROSITE" id="PS50157">
    <property type="entry name" value="ZINC_FINGER_C2H2_2"/>
    <property type="match status" value="1"/>
</dbReference>
<dbReference type="Pfam" id="PF21918">
    <property type="entry name" value="cas_Cpf1_2nd"/>
    <property type="match status" value="1"/>
</dbReference>
<evidence type="ECO:0000256" key="2">
    <source>
        <dbReference type="ARBA" id="ARBA00022723"/>
    </source>
</evidence>
<feature type="domain" description="C2H2-type" evidence="13">
    <location>
        <begin position="30"/>
        <end position="57"/>
    </location>
</feature>
<dbReference type="PANTHER" id="PTHR14003:SF19">
    <property type="entry name" value="YY2 TRANSCRIPTION FACTOR"/>
    <property type="match status" value="1"/>
</dbReference>
<feature type="region of interest" description="Binds crRNA" evidence="10">
    <location>
        <begin position="572"/>
        <end position="576"/>
    </location>
</feature>
<dbReference type="InterPro" id="IPR040852">
    <property type="entry name" value="RuvC_1"/>
</dbReference>
<dbReference type="InterPro" id="IPR053993">
    <property type="entry name" value="Cas12a_PI"/>
</dbReference>
<feature type="site" description="Binds Target strand DNA; via amide nitrogen" evidence="11">
    <location>
        <position position="827"/>
    </location>
</feature>
<dbReference type="InterPro" id="IPR040882">
    <property type="entry name" value="Cas12a_NUC"/>
</dbReference>
<feature type="region of interest" description="Binds crRNA" evidence="10">
    <location>
        <begin position="804"/>
        <end position="805"/>
    </location>
</feature>
<dbReference type="GO" id="GO:0006357">
    <property type="term" value="P:regulation of transcription by RNA polymerase II"/>
    <property type="evidence" value="ECO:0007669"/>
    <property type="project" value="UniProtKB-ARBA"/>
</dbReference>
<dbReference type="InterPro" id="IPR036236">
    <property type="entry name" value="Znf_C2H2_sf"/>
</dbReference>
<dbReference type="InterPro" id="IPR040787">
    <property type="entry name" value="Cas12a_REC1"/>
</dbReference>
<evidence type="ECO:0000256" key="4">
    <source>
        <dbReference type="ARBA" id="ARBA00022771"/>
    </source>
</evidence>
<dbReference type="GO" id="GO:0008270">
    <property type="term" value="F:zinc ion binding"/>
    <property type="evidence" value="ECO:0007669"/>
    <property type="project" value="UniProtKB-KW"/>
</dbReference>
<protein>
    <submittedName>
        <fullName evidence="14">CRISPR-associated endonuclease Cas12a</fullName>
    </submittedName>
</protein>
<evidence type="ECO:0000256" key="1">
    <source>
        <dbReference type="ARBA" id="ARBA00006991"/>
    </source>
</evidence>
<dbReference type="GO" id="GO:0003677">
    <property type="term" value="F:DNA binding"/>
    <property type="evidence" value="ECO:0007669"/>
    <property type="project" value="UniProtKB-KW"/>
</dbReference>
<evidence type="ECO:0000256" key="9">
    <source>
        <dbReference type="PIRSR" id="PIRSR627620-1"/>
    </source>
</evidence>
<dbReference type="Pfam" id="PF18510">
    <property type="entry name" value="NUC"/>
    <property type="match status" value="1"/>
</dbReference>
<feature type="region of interest" description="Binds crRNA" evidence="10">
    <location>
        <begin position="792"/>
        <end position="795"/>
    </location>
</feature>
<proteinExistence type="evidence at protein level"/>
<accession>A0ABF7PPZ3</accession>
<feature type="region of interest" description="Disordered" evidence="12">
    <location>
        <begin position="1"/>
        <end position="29"/>
    </location>
</feature>
<keyword evidence="6" id="KW-0805">Transcription regulation</keyword>
<feature type="site" description="Binds PAM" evidence="11">
    <location>
        <position position="649"/>
    </location>
</feature>
<evidence type="ECO:0000256" key="7">
    <source>
        <dbReference type="ARBA" id="ARBA00023125"/>
    </source>
</evidence>
<feature type="region of interest" description="Binds DNA in crRNA-target DNA heteroduplex" evidence="10">
    <location>
        <begin position="324"/>
        <end position="328"/>
    </location>
</feature>
<feature type="site" description="Binds crRNA" evidence="11">
    <location>
        <position position="834"/>
    </location>
</feature>
<feature type="compositionally biased region" description="Basic and acidic residues" evidence="12">
    <location>
        <begin position="13"/>
        <end position="29"/>
    </location>
</feature>
<dbReference type="NCBIfam" id="TIGR04330">
    <property type="entry name" value="cas_Cpf1"/>
    <property type="match status" value="2"/>
</dbReference>
<dbReference type="Pfam" id="PF00096">
    <property type="entry name" value="zf-C2H2"/>
    <property type="match status" value="1"/>
</dbReference>